<reference evidence="1 2" key="1">
    <citation type="submission" date="2019-04" db="EMBL/GenBank/DDBJ databases">
        <title>High contiguity whole genome sequence and gene annotation resource for two Venturia nashicola isolates.</title>
        <authorList>
            <person name="Prokchorchik M."/>
            <person name="Won K."/>
            <person name="Lee Y."/>
            <person name="Choi E.D."/>
            <person name="Segonzac C."/>
            <person name="Sohn K.H."/>
        </authorList>
    </citation>
    <scope>NUCLEOTIDE SEQUENCE [LARGE SCALE GENOMIC DNA]</scope>
    <source>
        <strain evidence="1 2">PRI2</strain>
    </source>
</reference>
<keyword evidence="2" id="KW-1185">Reference proteome</keyword>
<protein>
    <submittedName>
        <fullName evidence="1">Uncharacterized protein</fullName>
    </submittedName>
</protein>
<accession>A0A4Z1P9W0</accession>
<organism evidence="1 2">
    <name type="scientific">Venturia nashicola</name>
    <dbReference type="NCBI Taxonomy" id="86259"/>
    <lineage>
        <taxon>Eukaryota</taxon>
        <taxon>Fungi</taxon>
        <taxon>Dikarya</taxon>
        <taxon>Ascomycota</taxon>
        <taxon>Pezizomycotina</taxon>
        <taxon>Dothideomycetes</taxon>
        <taxon>Pleosporomycetidae</taxon>
        <taxon>Venturiales</taxon>
        <taxon>Venturiaceae</taxon>
        <taxon>Venturia</taxon>
    </lineage>
</organism>
<dbReference type="EMBL" id="SNSC02000006">
    <property type="protein sequence ID" value="TID23729.1"/>
    <property type="molecule type" value="Genomic_DNA"/>
</dbReference>
<dbReference type="Proteomes" id="UP000298493">
    <property type="component" value="Unassembled WGS sequence"/>
</dbReference>
<evidence type="ECO:0000313" key="1">
    <source>
        <dbReference type="EMBL" id="TID23729.1"/>
    </source>
</evidence>
<proteinExistence type="predicted"/>
<comment type="caution">
    <text evidence="1">The sequence shown here is derived from an EMBL/GenBank/DDBJ whole genome shotgun (WGS) entry which is preliminary data.</text>
</comment>
<gene>
    <name evidence="1" type="ORF">E6O75_ATG03365</name>
</gene>
<sequence>MPPSLESLPPELRQHIFALAFDDAAAQDYRLNELVRTCILRQDGLLRLGNDFIPNFMPTWRAALGEPSRWANVHAPHIGTLATTLCATYPLLQDDVSYVLERNLAEFEDEQKVIMSAIDETIEHEHENLESRDAKGELGRRAKARGERHDIDNWTVHELETDDEEEGWQLCGWKRVSISPWFKGNGQEIWDLRDGSYTG</sequence>
<dbReference type="OrthoDB" id="10578420at2759"/>
<evidence type="ECO:0000313" key="2">
    <source>
        <dbReference type="Proteomes" id="UP000298493"/>
    </source>
</evidence>
<dbReference type="AlphaFoldDB" id="A0A4Z1P9W0"/>
<name>A0A4Z1P9W0_9PEZI</name>